<dbReference type="EMBL" id="CP036278">
    <property type="protein sequence ID" value="QDU58873.1"/>
    <property type="molecule type" value="Genomic_DNA"/>
</dbReference>
<gene>
    <name evidence="2" type="ORF">Pan181_51130</name>
</gene>
<name>A0A518AVX6_9BACT</name>
<dbReference type="AlphaFoldDB" id="A0A518AVX6"/>
<keyword evidence="1" id="KW-0812">Transmembrane</keyword>
<evidence type="ECO:0000313" key="3">
    <source>
        <dbReference type="Proteomes" id="UP000315750"/>
    </source>
</evidence>
<keyword evidence="3" id="KW-1185">Reference proteome</keyword>
<evidence type="ECO:0000256" key="1">
    <source>
        <dbReference type="SAM" id="Phobius"/>
    </source>
</evidence>
<proteinExistence type="predicted"/>
<organism evidence="2 3">
    <name type="scientific">Aeoliella mucimassa</name>
    <dbReference type="NCBI Taxonomy" id="2527972"/>
    <lineage>
        <taxon>Bacteria</taxon>
        <taxon>Pseudomonadati</taxon>
        <taxon>Planctomycetota</taxon>
        <taxon>Planctomycetia</taxon>
        <taxon>Pirellulales</taxon>
        <taxon>Lacipirellulaceae</taxon>
        <taxon>Aeoliella</taxon>
    </lineage>
</organism>
<feature type="transmembrane region" description="Helical" evidence="1">
    <location>
        <begin position="55"/>
        <end position="75"/>
    </location>
</feature>
<feature type="transmembrane region" description="Helical" evidence="1">
    <location>
        <begin position="30"/>
        <end position="49"/>
    </location>
</feature>
<keyword evidence="1" id="KW-0472">Membrane</keyword>
<sequence>MEVPEQLSDYLIVSDLRDSLYELRTRQINWFFKLVVCLVGGTFLCIIATDDRGNPWIEWPLVVIGILYVVVTVTFRREVTIDLAAGTVASRAYAVFRQPIYRRSWHIRPDMRIVLLKNLDNEADYYTLAIADGRKLFQLDGRQPITPEDRETLEQLAVFLAQLLGIEFAGYESPWKRFYW</sequence>
<evidence type="ECO:0000313" key="2">
    <source>
        <dbReference type="EMBL" id="QDU58873.1"/>
    </source>
</evidence>
<protein>
    <submittedName>
        <fullName evidence="2">Uncharacterized protein</fullName>
    </submittedName>
</protein>
<keyword evidence="1" id="KW-1133">Transmembrane helix</keyword>
<dbReference type="RefSeq" id="WP_145251390.1">
    <property type="nucleotide sequence ID" value="NZ_CP036278.1"/>
</dbReference>
<dbReference type="Proteomes" id="UP000315750">
    <property type="component" value="Chromosome"/>
</dbReference>
<accession>A0A518AVX6</accession>
<dbReference type="KEGG" id="amuc:Pan181_51130"/>
<reference evidence="2 3" key="1">
    <citation type="submission" date="2019-02" db="EMBL/GenBank/DDBJ databases">
        <title>Deep-cultivation of Planctomycetes and their phenomic and genomic characterization uncovers novel biology.</title>
        <authorList>
            <person name="Wiegand S."/>
            <person name="Jogler M."/>
            <person name="Boedeker C."/>
            <person name="Pinto D."/>
            <person name="Vollmers J."/>
            <person name="Rivas-Marin E."/>
            <person name="Kohn T."/>
            <person name="Peeters S.H."/>
            <person name="Heuer A."/>
            <person name="Rast P."/>
            <person name="Oberbeckmann S."/>
            <person name="Bunk B."/>
            <person name="Jeske O."/>
            <person name="Meyerdierks A."/>
            <person name="Storesund J.E."/>
            <person name="Kallscheuer N."/>
            <person name="Luecker S."/>
            <person name="Lage O.M."/>
            <person name="Pohl T."/>
            <person name="Merkel B.J."/>
            <person name="Hornburger P."/>
            <person name="Mueller R.-W."/>
            <person name="Bruemmer F."/>
            <person name="Labrenz M."/>
            <person name="Spormann A.M."/>
            <person name="Op den Camp H."/>
            <person name="Overmann J."/>
            <person name="Amann R."/>
            <person name="Jetten M.S.M."/>
            <person name="Mascher T."/>
            <person name="Medema M.H."/>
            <person name="Devos D.P."/>
            <person name="Kaster A.-K."/>
            <person name="Ovreas L."/>
            <person name="Rohde M."/>
            <person name="Galperin M.Y."/>
            <person name="Jogler C."/>
        </authorList>
    </citation>
    <scope>NUCLEOTIDE SEQUENCE [LARGE SCALE GENOMIC DNA]</scope>
    <source>
        <strain evidence="2 3">Pan181</strain>
    </source>
</reference>